<gene>
    <name evidence="6" type="ORF">EDS130_LOCUS41538</name>
    <name evidence="5" type="ORF">XAT740_LOCUS15180</name>
</gene>
<keyword evidence="3" id="KW-0472">Membrane</keyword>
<keyword evidence="3" id="KW-1133">Transmembrane helix</keyword>
<feature type="domain" description="Peptidase C1A papain C-terminal" evidence="4">
    <location>
        <begin position="45"/>
        <end position="274"/>
    </location>
</feature>
<keyword evidence="7" id="KW-1185">Reference proteome</keyword>
<sequence length="618" mass="71752">MAQPAYLPIPGTEIRYRLNGFIPSEKPSNEPDFQSTFDYQKKQELPSYVDLKIFMTPVEDQGKIGSCVGNAFAAAYEYLIKRTANRHVDVSRLFIYYNSRYIDGLDSGDMEDNGTHITSAIEALKKWGCCTEDTYLYNEKNKNKEPPQNCYDEGQNYRIKKFVQIKVDLNEMKACLADSYPFVFGLQLFESFAQARDQYGRVPMPTLFPRNKDKVIGHHAMLAVGYNDDQKHFIVKNSWGQDFGDKGYVYIPYDYLSNPDYCRELHAIHVVSCINDFDNHSSDFPLNTSSNLSENRNDRRVLSKGSANSSNVPLEERTEMNANTPCISPSETKTSKSKKCSPSICKWIHLIFFVVNLLFIVGELVYGLFEYIRYIRRDEYYIYPKENSIYSHIIKIGYQIENCSDFQTRFESYFMNSTVYDVYQYYITSSIQNKLIHIAFWICSFIGFFFSIYHSYTNWAKTEIDESEKENRKNEQKEENKWCFYSRKILKIIRNWISQMSISVPCLTISAFDYETICLRSNFGFENPIQGTLPILTLFLAICVISLDLYVISAKRKRSSWYQVLSTIYIAIFVIPAALLLLGFFVLSWFYRFALKSSILMIIATVLAIFGVILNALM</sequence>
<dbReference type="InterPro" id="IPR000668">
    <property type="entry name" value="Peptidase_C1A_C"/>
</dbReference>
<proteinExistence type="inferred from homology"/>
<dbReference type="Proteomes" id="UP000663852">
    <property type="component" value="Unassembled WGS sequence"/>
</dbReference>
<protein>
    <recommendedName>
        <fullName evidence="4">Peptidase C1A papain C-terminal domain-containing protein</fullName>
    </recommendedName>
</protein>
<comment type="similarity">
    <text evidence="1">Belongs to the peptidase C1 family.</text>
</comment>
<dbReference type="AlphaFoldDB" id="A0A815RXI4"/>
<feature type="transmembrane region" description="Helical" evidence="3">
    <location>
        <begin position="533"/>
        <end position="552"/>
    </location>
</feature>
<dbReference type="Pfam" id="PF00112">
    <property type="entry name" value="Peptidase_C1"/>
    <property type="match status" value="1"/>
</dbReference>
<dbReference type="PROSITE" id="PS00639">
    <property type="entry name" value="THIOL_PROTEASE_HIS"/>
    <property type="match status" value="1"/>
</dbReference>
<dbReference type="PANTHER" id="PTHR12411">
    <property type="entry name" value="CYSTEINE PROTEASE FAMILY C1-RELATED"/>
    <property type="match status" value="1"/>
</dbReference>
<feature type="region of interest" description="Disordered" evidence="2">
    <location>
        <begin position="288"/>
        <end position="315"/>
    </location>
</feature>
<dbReference type="SUPFAM" id="SSF54001">
    <property type="entry name" value="Cysteine proteinases"/>
    <property type="match status" value="1"/>
</dbReference>
<evidence type="ECO:0000256" key="2">
    <source>
        <dbReference type="SAM" id="MobiDB-lite"/>
    </source>
</evidence>
<evidence type="ECO:0000313" key="6">
    <source>
        <dbReference type="EMBL" id="CAF1482760.1"/>
    </source>
</evidence>
<reference evidence="6" key="1">
    <citation type="submission" date="2021-02" db="EMBL/GenBank/DDBJ databases">
        <authorList>
            <person name="Nowell W R."/>
        </authorList>
    </citation>
    <scope>NUCLEOTIDE SEQUENCE</scope>
</reference>
<keyword evidence="3" id="KW-0812">Transmembrane</keyword>
<evidence type="ECO:0000256" key="3">
    <source>
        <dbReference type="SAM" id="Phobius"/>
    </source>
</evidence>
<evidence type="ECO:0000256" key="1">
    <source>
        <dbReference type="ARBA" id="ARBA00008455"/>
    </source>
</evidence>
<dbReference type="SMART" id="SM00645">
    <property type="entry name" value="Pept_C1"/>
    <property type="match status" value="1"/>
</dbReference>
<evidence type="ECO:0000313" key="8">
    <source>
        <dbReference type="Proteomes" id="UP000663852"/>
    </source>
</evidence>
<evidence type="ECO:0000313" key="5">
    <source>
        <dbReference type="EMBL" id="CAF1039390.1"/>
    </source>
</evidence>
<comment type="caution">
    <text evidence="6">The sequence shown here is derived from an EMBL/GenBank/DDBJ whole genome shotgun (WGS) entry which is preliminary data.</text>
</comment>
<dbReference type="EMBL" id="CAJNOR010000932">
    <property type="protein sequence ID" value="CAF1039390.1"/>
    <property type="molecule type" value="Genomic_DNA"/>
</dbReference>
<name>A0A815RXI4_ADIRI</name>
<evidence type="ECO:0000259" key="4">
    <source>
        <dbReference type="SMART" id="SM00645"/>
    </source>
</evidence>
<feature type="transmembrane region" description="Helical" evidence="3">
    <location>
        <begin position="564"/>
        <end position="591"/>
    </location>
</feature>
<dbReference type="InterPro" id="IPR038765">
    <property type="entry name" value="Papain-like_cys_pep_sf"/>
</dbReference>
<evidence type="ECO:0000313" key="7">
    <source>
        <dbReference type="Proteomes" id="UP000663828"/>
    </source>
</evidence>
<feature type="transmembrane region" description="Helical" evidence="3">
    <location>
        <begin position="435"/>
        <end position="456"/>
    </location>
</feature>
<dbReference type="CDD" id="cd02619">
    <property type="entry name" value="Peptidase_C1"/>
    <property type="match status" value="1"/>
</dbReference>
<dbReference type="Gene3D" id="3.90.70.10">
    <property type="entry name" value="Cysteine proteinases"/>
    <property type="match status" value="1"/>
</dbReference>
<dbReference type="Proteomes" id="UP000663828">
    <property type="component" value="Unassembled WGS sequence"/>
</dbReference>
<feature type="transmembrane region" description="Helical" evidence="3">
    <location>
        <begin position="597"/>
        <end position="617"/>
    </location>
</feature>
<dbReference type="InterPro" id="IPR013128">
    <property type="entry name" value="Peptidase_C1A"/>
</dbReference>
<dbReference type="GO" id="GO:0006508">
    <property type="term" value="P:proteolysis"/>
    <property type="evidence" value="ECO:0007669"/>
    <property type="project" value="InterPro"/>
</dbReference>
<dbReference type="InterPro" id="IPR025660">
    <property type="entry name" value="Pept_his_AS"/>
</dbReference>
<dbReference type="GO" id="GO:0008234">
    <property type="term" value="F:cysteine-type peptidase activity"/>
    <property type="evidence" value="ECO:0007669"/>
    <property type="project" value="InterPro"/>
</dbReference>
<feature type="transmembrane region" description="Helical" evidence="3">
    <location>
        <begin position="347"/>
        <end position="369"/>
    </location>
</feature>
<organism evidence="6 8">
    <name type="scientific">Adineta ricciae</name>
    <name type="common">Rotifer</name>
    <dbReference type="NCBI Taxonomy" id="249248"/>
    <lineage>
        <taxon>Eukaryota</taxon>
        <taxon>Metazoa</taxon>
        <taxon>Spiralia</taxon>
        <taxon>Gnathifera</taxon>
        <taxon>Rotifera</taxon>
        <taxon>Eurotatoria</taxon>
        <taxon>Bdelloidea</taxon>
        <taxon>Adinetida</taxon>
        <taxon>Adinetidae</taxon>
        <taxon>Adineta</taxon>
    </lineage>
</organism>
<dbReference type="EMBL" id="CAJNOJ010000552">
    <property type="protein sequence ID" value="CAF1482760.1"/>
    <property type="molecule type" value="Genomic_DNA"/>
</dbReference>
<accession>A0A815RXI4</accession>
<dbReference type="OrthoDB" id="640249at2759"/>